<organism evidence="1">
    <name type="scientific">Anguilla anguilla</name>
    <name type="common">European freshwater eel</name>
    <name type="synonym">Muraena anguilla</name>
    <dbReference type="NCBI Taxonomy" id="7936"/>
    <lineage>
        <taxon>Eukaryota</taxon>
        <taxon>Metazoa</taxon>
        <taxon>Chordata</taxon>
        <taxon>Craniata</taxon>
        <taxon>Vertebrata</taxon>
        <taxon>Euteleostomi</taxon>
        <taxon>Actinopterygii</taxon>
        <taxon>Neopterygii</taxon>
        <taxon>Teleostei</taxon>
        <taxon>Anguilliformes</taxon>
        <taxon>Anguillidae</taxon>
        <taxon>Anguilla</taxon>
    </lineage>
</organism>
<dbReference type="AlphaFoldDB" id="A0A0E9R230"/>
<name>A0A0E9R230_ANGAN</name>
<reference evidence="1" key="2">
    <citation type="journal article" date="2015" name="Fish Shellfish Immunol.">
        <title>Early steps in the European eel (Anguilla anguilla)-Vibrio vulnificus interaction in the gills: Role of the RtxA13 toxin.</title>
        <authorList>
            <person name="Callol A."/>
            <person name="Pajuelo D."/>
            <person name="Ebbesson L."/>
            <person name="Teles M."/>
            <person name="MacKenzie S."/>
            <person name="Amaro C."/>
        </authorList>
    </citation>
    <scope>NUCLEOTIDE SEQUENCE</scope>
</reference>
<reference evidence="1" key="1">
    <citation type="submission" date="2014-11" db="EMBL/GenBank/DDBJ databases">
        <authorList>
            <person name="Amaro Gonzalez C."/>
        </authorList>
    </citation>
    <scope>NUCLEOTIDE SEQUENCE</scope>
</reference>
<protein>
    <submittedName>
        <fullName evidence="1">Uncharacterized protein</fullName>
    </submittedName>
</protein>
<accession>A0A0E9R230</accession>
<proteinExistence type="predicted"/>
<evidence type="ECO:0000313" key="1">
    <source>
        <dbReference type="EMBL" id="JAH22540.1"/>
    </source>
</evidence>
<dbReference type="EMBL" id="GBXM01086037">
    <property type="protein sequence ID" value="JAH22540.1"/>
    <property type="molecule type" value="Transcribed_RNA"/>
</dbReference>
<sequence length="37" mass="4403">MLTLHSQTDMFCFMGTIRTSQNQTLLKWSYYIMSLVL</sequence>